<protein>
    <recommendedName>
        <fullName evidence="2">CHAT domain-containing protein</fullName>
    </recommendedName>
</protein>
<dbReference type="Gene3D" id="1.25.40.10">
    <property type="entry name" value="Tetratricopeptide repeat domain"/>
    <property type="match status" value="2"/>
</dbReference>
<evidence type="ECO:0000256" key="1">
    <source>
        <dbReference type="SAM" id="MobiDB-lite"/>
    </source>
</evidence>
<dbReference type="AlphaFoldDB" id="D6ACS3"/>
<feature type="domain" description="CHAT" evidence="2">
    <location>
        <begin position="816"/>
        <end position="1101"/>
    </location>
</feature>
<dbReference type="InterPro" id="IPR011990">
    <property type="entry name" value="TPR-like_helical_dom_sf"/>
</dbReference>
<gene>
    <name evidence="3" type="ORF">SSGG_05981</name>
</gene>
<accession>D6ACS3</accession>
<dbReference type="Proteomes" id="UP000003986">
    <property type="component" value="Unassembled WGS sequence"/>
</dbReference>
<reference evidence="4" key="2">
    <citation type="submission" date="2008-12" db="EMBL/GenBank/DDBJ databases">
        <title>Annotation of Streptomyces roseosporus strain NRRL 15998.</title>
        <authorList>
            <consortium name="The Broad Institute Genome Sequencing Platform"/>
            <consortium name="Broad Institute Microbial Sequencing Center"/>
            <person name="Fischbach M."/>
            <person name="Ward D."/>
            <person name="Young S."/>
            <person name="Kodira C.D."/>
            <person name="Zeng Q."/>
            <person name="Koehrsen M."/>
            <person name="Godfrey P."/>
            <person name="Alvarado L."/>
            <person name="Berlin A.M."/>
            <person name="Borenstein D."/>
            <person name="Chen Z."/>
            <person name="Engels R."/>
            <person name="Freedman E."/>
            <person name="Gellesch M."/>
            <person name="Goldberg J."/>
            <person name="Griggs A."/>
            <person name="Gujja S."/>
            <person name="Heiman D.I."/>
            <person name="Hepburn T.A."/>
            <person name="Howarth C."/>
            <person name="Jen D."/>
            <person name="Larson L."/>
            <person name="Lewis B."/>
            <person name="Mehta T."/>
            <person name="Park D."/>
            <person name="Pearson M."/>
            <person name="Roberts A."/>
            <person name="Saif S."/>
            <person name="Shea T.D."/>
            <person name="Shenoy N."/>
            <person name="Sisk P."/>
            <person name="Stolte C."/>
            <person name="Sykes S.N."/>
            <person name="Walk T."/>
            <person name="White J."/>
            <person name="Yandava C."/>
            <person name="Straight P."/>
            <person name="Clardy J."/>
            <person name="Hung D."/>
            <person name="Kolter R."/>
            <person name="Mekalanos J."/>
            <person name="Walker S."/>
            <person name="Walsh C.T."/>
            <person name="Wieland B.L.C."/>
            <person name="Ilzarbe M."/>
            <person name="Galagan J."/>
            <person name="Nusbaum C."/>
            <person name="Birren B."/>
        </authorList>
    </citation>
    <scope>NUCLEOTIDE SEQUENCE [LARGE SCALE GENOMIC DNA]</scope>
    <source>
        <strain evidence="4">NRRL 15998</strain>
    </source>
</reference>
<reference evidence="4" key="1">
    <citation type="submission" date="2008-10" db="EMBL/GenBank/DDBJ databases">
        <authorList>
            <person name="Molnar K."/>
        </authorList>
    </citation>
    <scope>NUCLEOTIDE SEQUENCE [LARGE SCALE GENOMIC DNA]</scope>
    <source>
        <strain evidence="4">NRRL 15998</strain>
    </source>
</reference>
<dbReference type="InterPro" id="IPR024983">
    <property type="entry name" value="CHAT_dom"/>
</dbReference>
<name>D6ACS3_STRFL</name>
<evidence type="ECO:0000313" key="4">
    <source>
        <dbReference type="Proteomes" id="UP000003986"/>
    </source>
</evidence>
<organism evidence="3 4">
    <name type="scientific">Streptomyces filamentosus NRRL 15998</name>
    <dbReference type="NCBI Taxonomy" id="457431"/>
    <lineage>
        <taxon>Bacteria</taxon>
        <taxon>Bacillati</taxon>
        <taxon>Actinomycetota</taxon>
        <taxon>Actinomycetes</taxon>
        <taxon>Kitasatosporales</taxon>
        <taxon>Streptomycetaceae</taxon>
        <taxon>Streptomyces</taxon>
    </lineage>
</organism>
<feature type="region of interest" description="Disordered" evidence="1">
    <location>
        <begin position="673"/>
        <end position="694"/>
    </location>
</feature>
<sequence>MPAPTGDFEATTRIALGAALARRAGADAEEWHRGAAEMRRGLGLLRTGGAEYWDGHAEYAEALMRRAEATGDVGLCEEAVGLFGEELRRAPLSRVDRAVRHANIGLGLMNIVAWSARIELLAGAVAAQREAVGLSRPSDPFAARLLLGLGETLLARAEFCSDAGALDEGITVLRRAVAASHSSVHSGSACRTALGDALRNLARHASDPAPLEESVRWHREAVAMASGAPPPMTLLGLANSLGALYRYSRDVRQSEEAVRHYQAVLDSPQPTPYGLRGSVLTGLGFVRWTRAVESGDEALGDLAVGTLREAVAETPRIRRGMALTNLGGALMDRGLFSGNRVWLAEAVTVLRRAVDDSPPTAVERSLHLNNLAEALRCWYETVGDASAADEAVALLREAMAMTHGDRWGAELAAVNLGALLINRAQSDKDPGPADEARRILEEVIAGFGADHPSRPFALQKLATAWVTFARLAPGHPAGARPTGEDAGATAREALRRAEAAAREALTGTSPGHALHGVSQLLLATAQLDRARRGDRVDLMEVARAARDCARSPVTHLGARLHAAQAWGLASVRAGRTADGLEAYAYAVGLLPRIAPRSLARADQEARLLLSEGVASDAAALAIEAGTAERALTLLEQGRGVLLAQGLENRADVSRLHAVAPGLAAEFERIRDRLSRPPRPSPVRSAGRGGPAAVPSDGALDAAVAAENRLALARRWERLLEEIRALPGLDGFLRPPSVAELVASAAEGPVVVVNVSVFRCDALVVTADAGIDVVPLPRLTLRDVEARAAEFVEGIDTAYGERGVDEAVAMMRRLSGTLGWLWDTVAAPVLERLGLGSVPHEGDPWPRLWWCATGLLSFLPLHAAGRGAADSGTWVLDRAVCSYTPTVRALVRARDGLASGGVAPGARPAPLVVALAETPGAAPLPGVAREVELLGELFPGGRLLAGPEATVAAVGRALEDHPWVHFSCHGVNEPLDPSRSGLVLYDGRLTVSDAAAQRPGSPELAVLSACSAAQGGIRLSDEAVQLASSFQLAGYPHVIGTLWPVADKLATRLTEEFYAALAADLDRGRTVGPATALHHPVRALRDRYAQAPHLWAAHIHTGP</sequence>
<dbReference type="EMBL" id="DS999644">
    <property type="protein sequence ID" value="EFE78614.2"/>
    <property type="molecule type" value="Genomic_DNA"/>
</dbReference>
<evidence type="ECO:0000259" key="2">
    <source>
        <dbReference type="Pfam" id="PF12770"/>
    </source>
</evidence>
<dbReference type="Pfam" id="PF12770">
    <property type="entry name" value="CHAT"/>
    <property type="match status" value="1"/>
</dbReference>
<proteinExistence type="predicted"/>
<evidence type="ECO:0000313" key="3">
    <source>
        <dbReference type="EMBL" id="EFE78614.2"/>
    </source>
</evidence>